<name>A0A383ENA3_9ZZZZ</name>
<organism evidence="2">
    <name type="scientific">marine metagenome</name>
    <dbReference type="NCBI Taxonomy" id="408172"/>
    <lineage>
        <taxon>unclassified sequences</taxon>
        <taxon>metagenomes</taxon>
        <taxon>ecological metagenomes</taxon>
    </lineage>
</organism>
<gene>
    <name evidence="2" type="ORF">METZ01_LOCUS511236</name>
</gene>
<feature type="non-terminal residue" evidence="2">
    <location>
        <position position="56"/>
    </location>
</feature>
<protein>
    <submittedName>
        <fullName evidence="2">Uncharacterized protein</fullName>
    </submittedName>
</protein>
<dbReference type="EMBL" id="UINC01227480">
    <property type="protein sequence ID" value="SVE58382.1"/>
    <property type="molecule type" value="Genomic_DNA"/>
</dbReference>
<evidence type="ECO:0000313" key="2">
    <source>
        <dbReference type="EMBL" id="SVE58382.1"/>
    </source>
</evidence>
<sequence length="56" mass="5744">GQEGPDGQPPNGERADRQGNPTAVGRRPGPQGTDGLDTGTGRRGTGRQTGEHEPPL</sequence>
<feature type="compositionally biased region" description="Low complexity" evidence="1">
    <location>
        <begin position="28"/>
        <end position="39"/>
    </location>
</feature>
<accession>A0A383ENA3</accession>
<reference evidence="2" key="1">
    <citation type="submission" date="2018-05" db="EMBL/GenBank/DDBJ databases">
        <authorList>
            <person name="Lanie J.A."/>
            <person name="Ng W.-L."/>
            <person name="Kazmierczak K.M."/>
            <person name="Andrzejewski T.M."/>
            <person name="Davidsen T.M."/>
            <person name="Wayne K.J."/>
            <person name="Tettelin H."/>
            <person name="Glass J.I."/>
            <person name="Rusch D."/>
            <person name="Podicherti R."/>
            <person name="Tsui H.-C.T."/>
            <person name="Winkler M.E."/>
        </authorList>
    </citation>
    <scope>NUCLEOTIDE SEQUENCE</scope>
</reference>
<feature type="non-terminal residue" evidence="2">
    <location>
        <position position="1"/>
    </location>
</feature>
<dbReference type="AlphaFoldDB" id="A0A383ENA3"/>
<proteinExistence type="predicted"/>
<evidence type="ECO:0000256" key="1">
    <source>
        <dbReference type="SAM" id="MobiDB-lite"/>
    </source>
</evidence>
<feature type="region of interest" description="Disordered" evidence="1">
    <location>
        <begin position="1"/>
        <end position="56"/>
    </location>
</feature>